<sequence>MENRKFKDEDLSFFIEMARHSPVWMKEEGLKGNEIDEQWKDYLHRYDETGGEWLIWSDEEQKIGAAYLVYTAPSNQKPWLGSIVIHPVKRKQGYARKIIEEISSIVKKQSPVLFSACPSGNEAWLRFLNQLGFEQAGLESDEKGKEYIKFVKVLSD</sequence>
<feature type="domain" description="N-acetyltransferase" evidence="1">
    <location>
        <begin position="1"/>
        <end position="152"/>
    </location>
</feature>
<gene>
    <name evidence="2" type="ORF">QYF49_11325</name>
</gene>
<reference evidence="2" key="1">
    <citation type="submission" date="2023-06" db="EMBL/GenBank/DDBJ databases">
        <title>Draft Genome Sequences of Representative Paenibacillus Polymyxa, Bacillus cereus, Fictibacillus sp., and Brevibacillus agri Strains Isolated from Amazonian Dark Earth.</title>
        <authorList>
            <person name="Pellegrinetti T.A."/>
            <person name="Cunha I.C.M."/>
            <person name="Chaves M.G."/>
            <person name="Freitas A.S."/>
            <person name="Silva A.V.R."/>
            <person name="Tsai S.M."/>
            <person name="Mendes L.W."/>
        </authorList>
    </citation>
    <scope>NUCLEOTIDE SEQUENCE</scope>
    <source>
        <strain evidence="2">CENA-BCM004</strain>
    </source>
</reference>
<keyword evidence="3" id="KW-1185">Reference proteome</keyword>
<dbReference type="InterPro" id="IPR016181">
    <property type="entry name" value="Acyl_CoA_acyltransferase"/>
</dbReference>
<dbReference type="Proteomes" id="UP001168694">
    <property type="component" value="Unassembled WGS sequence"/>
</dbReference>
<dbReference type="EMBL" id="JAUHLN010000002">
    <property type="protein sequence ID" value="MDN4073591.1"/>
    <property type="molecule type" value="Genomic_DNA"/>
</dbReference>
<dbReference type="Pfam" id="PF00583">
    <property type="entry name" value="Acetyltransf_1"/>
    <property type="match status" value="1"/>
</dbReference>
<dbReference type="Gene3D" id="3.40.630.30">
    <property type="match status" value="1"/>
</dbReference>
<name>A0ABT8E6R1_9BACL</name>
<dbReference type="CDD" id="cd04301">
    <property type="entry name" value="NAT_SF"/>
    <property type="match status" value="1"/>
</dbReference>
<evidence type="ECO:0000313" key="2">
    <source>
        <dbReference type="EMBL" id="MDN4073591.1"/>
    </source>
</evidence>
<accession>A0ABT8E6R1</accession>
<dbReference type="PROSITE" id="PS51186">
    <property type="entry name" value="GNAT"/>
    <property type="match status" value="1"/>
</dbReference>
<dbReference type="SUPFAM" id="SSF55729">
    <property type="entry name" value="Acyl-CoA N-acyltransferases (Nat)"/>
    <property type="match status" value="1"/>
</dbReference>
<evidence type="ECO:0000313" key="3">
    <source>
        <dbReference type="Proteomes" id="UP001168694"/>
    </source>
</evidence>
<evidence type="ECO:0000259" key="1">
    <source>
        <dbReference type="PROSITE" id="PS51186"/>
    </source>
</evidence>
<protein>
    <submittedName>
        <fullName evidence="2">GNAT family N-acetyltransferase</fullName>
    </submittedName>
</protein>
<dbReference type="InterPro" id="IPR000182">
    <property type="entry name" value="GNAT_dom"/>
</dbReference>
<comment type="caution">
    <text evidence="2">The sequence shown here is derived from an EMBL/GenBank/DDBJ whole genome shotgun (WGS) entry which is preliminary data.</text>
</comment>
<dbReference type="RefSeq" id="WP_290399699.1">
    <property type="nucleotide sequence ID" value="NZ_JAUHLN010000002.1"/>
</dbReference>
<proteinExistence type="predicted"/>
<organism evidence="2 3">
    <name type="scientific">Fictibacillus terranigra</name>
    <dbReference type="NCBI Taxonomy" id="3058424"/>
    <lineage>
        <taxon>Bacteria</taxon>
        <taxon>Bacillati</taxon>
        <taxon>Bacillota</taxon>
        <taxon>Bacilli</taxon>
        <taxon>Bacillales</taxon>
        <taxon>Fictibacillaceae</taxon>
        <taxon>Fictibacillus</taxon>
    </lineage>
</organism>